<gene>
    <name evidence="1" type="ORF">GCM10010226_44030</name>
</gene>
<dbReference type="SUPFAM" id="SSF56784">
    <property type="entry name" value="HAD-like"/>
    <property type="match status" value="1"/>
</dbReference>
<dbReference type="Pfam" id="PF00702">
    <property type="entry name" value="Hydrolase"/>
    <property type="match status" value="1"/>
</dbReference>
<name>A0A918LWW0_9ACTN</name>
<dbReference type="Proteomes" id="UP000646776">
    <property type="component" value="Unassembled WGS sequence"/>
</dbReference>
<dbReference type="NCBIfam" id="TIGR01509">
    <property type="entry name" value="HAD-SF-IA-v3"/>
    <property type="match status" value="1"/>
</dbReference>
<dbReference type="Gene3D" id="3.40.50.1000">
    <property type="entry name" value="HAD superfamily/HAD-like"/>
    <property type="match status" value="1"/>
</dbReference>
<keyword evidence="1" id="KW-0378">Hydrolase</keyword>
<comment type="caution">
    <text evidence="1">The sequence shown here is derived from an EMBL/GenBank/DDBJ whole genome shotgun (WGS) entry which is preliminary data.</text>
</comment>
<sequence length="209" mass="22492">MADTPGGRPPFDAVLCDIDNVIRHFDSTHLETLERAAGLSEGTTKKVAFAPEVDGPLLLGRITEQEWVESIARGLAPLVDDETGWALGTALLESPFHADEAVVTLLRRARVRVPLVLVSNATLGLERDLDTLGLGELADHVISSARVGLAKPDPRILELAAARAGVRPERCLFVDDTPENVESAAALGMRAVHYREPADLERELAPLLA</sequence>
<dbReference type="PANTHER" id="PTHR43611">
    <property type="entry name" value="ALPHA-D-GLUCOSE 1-PHOSPHATE PHOSPHATASE"/>
    <property type="match status" value="1"/>
</dbReference>
<reference evidence="1" key="1">
    <citation type="journal article" date="2014" name="Int. J. Syst. Evol. Microbiol.">
        <title>Complete genome sequence of Corynebacterium casei LMG S-19264T (=DSM 44701T), isolated from a smear-ripened cheese.</title>
        <authorList>
            <consortium name="US DOE Joint Genome Institute (JGI-PGF)"/>
            <person name="Walter F."/>
            <person name="Albersmeier A."/>
            <person name="Kalinowski J."/>
            <person name="Ruckert C."/>
        </authorList>
    </citation>
    <scope>NUCLEOTIDE SEQUENCE</scope>
    <source>
        <strain evidence="1">JCM 4125</strain>
    </source>
</reference>
<protein>
    <submittedName>
        <fullName evidence="1">Hydrolase</fullName>
    </submittedName>
</protein>
<dbReference type="AlphaFoldDB" id="A0A918LWW0"/>
<proteinExistence type="predicted"/>
<evidence type="ECO:0000313" key="2">
    <source>
        <dbReference type="Proteomes" id="UP000646776"/>
    </source>
</evidence>
<dbReference type="GO" id="GO:0016787">
    <property type="term" value="F:hydrolase activity"/>
    <property type="evidence" value="ECO:0007669"/>
    <property type="project" value="UniProtKB-KW"/>
</dbReference>
<dbReference type="EMBL" id="BMSA01000013">
    <property type="protein sequence ID" value="GGT61588.1"/>
    <property type="molecule type" value="Genomic_DNA"/>
</dbReference>
<dbReference type="InterPro" id="IPR023214">
    <property type="entry name" value="HAD_sf"/>
</dbReference>
<dbReference type="SFLD" id="SFLDG01129">
    <property type="entry name" value="C1.5:_HAD__Beta-PGM__Phosphata"/>
    <property type="match status" value="1"/>
</dbReference>
<accession>A0A918LWW0</accession>
<dbReference type="RefSeq" id="WP_189713043.1">
    <property type="nucleotide sequence ID" value="NZ_BMSA01000013.1"/>
</dbReference>
<reference evidence="1" key="2">
    <citation type="submission" date="2020-09" db="EMBL/GenBank/DDBJ databases">
        <authorList>
            <person name="Sun Q."/>
            <person name="Ohkuma M."/>
        </authorList>
    </citation>
    <scope>NUCLEOTIDE SEQUENCE</scope>
    <source>
        <strain evidence="1">JCM 4125</strain>
    </source>
</reference>
<dbReference type="InterPro" id="IPR006439">
    <property type="entry name" value="HAD-SF_hydro_IA"/>
</dbReference>
<dbReference type="CDD" id="cd02603">
    <property type="entry name" value="HAD_sEH-N_like"/>
    <property type="match status" value="1"/>
</dbReference>
<keyword evidence="2" id="KW-1185">Reference proteome</keyword>
<dbReference type="PANTHER" id="PTHR43611:SF3">
    <property type="entry name" value="FLAVIN MONONUCLEOTIDE HYDROLASE 1, CHLOROPLATIC"/>
    <property type="match status" value="1"/>
</dbReference>
<dbReference type="SFLD" id="SFLDS00003">
    <property type="entry name" value="Haloacid_Dehalogenase"/>
    <property type="match status" value="1"/>
</dbReference>
<dbReference type="PRINTS" id="PR00413">
    <property type="entry name" value="HADHALOGNASE"/>
</dbReference>
<dbReference type="InterPro" id="IPR036412">
    <property type="entry name" value="HAD-like_sf"/>
</dbReference>
<organism evidence="1 2">
    <name type="scientific">Streptomyces phaeofaciens</name>
    <dbReference type="NCBI Taxonomy" id="68254"/>
    <lineage>
        <taxon>Bacteria</taxon>
        <taxon>Bacillati</taxon>
        <taxon>Actinomycetota</taxon>
        <taxon>Actinomycetes</taxon>
        <taxon>Kitasatosporales</taxon>
        <taxon>Streptomycetaceae</taxon>
        <taxon>Streptomyces</taxon>
    </lineage>
</organism>
<evidence type="ECO:0000313" key="1">
    <source>
        <dbReference type="EMBL" id="GGT61588.1"/>
    </source>
</evidence>